<keyword evidence="3 7" id="KW-1133">Transmembrane helix</keyword>
<evidence type="ECO:0000256" key="4">
    <source>
        <dbReference type="ARBA" id="ARBA00023136"/>
    </source>
</evidence>
<feature type="transmembrane region" description="Helical" evidence="7">
    <location>
        <begin position="128"/>
        <end position="150"/>
    </location>
</feature>
<gene>
    <name evidence="9" type="ORF">EDB81DRAFT_848151</name>
</gene>
<dbReference type="PANTHER" id="PTHR33048">
    <property type="entry name" value="PTH11-LIKE INTEGRAL MEMBRANE PROTEIN (AFU_ORTHOLOGUE AFUA_5G11245)"/>
    <property type="match status" value="1"/>
</dbReference>
<reference evidence="9" key="1">
    <citation type="journal article" date="2021" name="Nat. Commun.">
        <title>Genetic determinants of endophytism in the Arabidopsis root mycobiome.</title>
        <authorList>
            <person name="Mesny F."/>
            <person name="Miyauchi S."/>
            <person name="Thiergart T."/>
            <person name="Pickel B."/>
            <person name="Atanasova L."/>
            <person name="Karlsson M."/>
            <person name="Huettel B."/>
            <person name="Barry K.W."/>
            <person name="Haridas S."/>
            <person name="Chen C."/>
            <person name="Bauer D."/>
            <person name="Andreopoulos W."/>
            <person name="Pangilinan J."/>
            <person name="LaButti K."/>
            <person name="Riley R."/>
            <person name="Lipzen A."/>
            <person name="Clum A."/>
            <person name="Drula E."/>
            <person name="Henrissat B."/>
            <person name="Kohler A."/>
            <person name="Grigoriev I.V."/>
            <person name="Martin F.M."/>
            <person name="Hacquard S."/>
        </authorList>
    </citation>
    <scope>NUCLEOTIDE SEQUENCE</scope>
    <source>
        <strain evidence="9">MPI-CAGE-AT-0147</strain>
    </source>
</reference>
<dbReference type="PANTHER" id="PTHR33048:SF2">
    <property type="entry name" value="SRPK"/>
    <property type="match status" value="1"/>
</dbReference>
<dbReference type="OrthoDB" id="2988756at2759"/>
<dbReference type="AlphaFoldDB" id="A0A9P9DFY2"/>
<feature type="domain" description="Rhodopsin" evidence="8">
    <location>
        <begin position="20"/>
        <end position="271"/>
    </location>
</feature>
<feature type="compositionally biased region" description="Polar residues" evidence="6">
    <location>
        <begin position="315"/>
        <end position="328"/>
    </location>
</feature>
<feature type="transmembrane region" description="Helical" evidence="7">
    <location>
        <begin position="7"/>
        <end position="26"/>
    </location>
</feature>
<dbReference type="InterPro" id="IPR049326">
    <property type="entry name" value="Rhodopsin_dom_fungi"/>
</dbReference>
<comment type="similarity">
    <text evidence="5">Belongs to the SAT4 family.</text>
</comment>
<comment type="subcellular location">
    <subcellularLocation>
        <location evidence="1">Membrane</location>
        <topology evidence="1">Multi-pass membrane protein</topology>
    </subcellularLocation>
</comment>
<comment type="caution">
    <text evidence="9">The sequence shown here is derived from an EMBL/GenBank/DDBJ whole genome shotgun (WGS) entry which is preliminary data.</text>
</comment>
<evidence type="ECO:0000313" key="9">
    <source>
        <dbReference type="EMBL" id="KAH7118461.1"/>
    </source>
</evidence>
<keyword evidence="2 7" id="KW-0812">Transmembrane</keyword>
<dbReference type="EMBL" id="JAGMUV010000027">
    <property type="protein sequence ID" value="KAH7118461.1"/>
    <property type="molecule type" value="Genomic_DNA"/>
</dbReference>
<feature type="region of interest" description="Disordered" evidence="6">
    <location>
        <begin position="284"/>
        <end position="331"/>
    </location>
</feature>
<keyword evidence="4 7" id="KW-0472">Membrane</keyword>
<evidence type="ECO:0000256" key="2">
    <source>
        <dbReference type="ARBA" id="ARBA00022692"/>
    </source>
</evidence>
<feature type="region of interest" description="Disordered" evidence="6">
    <location>
        <begin position="344"/>
        <end position="377"/>
    </location>
</feature>
<accession>A0A9P9DFY2</accession>
<protein>
    <recommendedName>
        <fullName evidence="8">Rhodopsin domain-containing protein</fullName>
    </recommendedName>
</protein>
<organism evidence="9 10">
    <name type="scientific">Dactylonectria macrodidyma</name>
    <dbReference type="NCBI Taxonomy" id="307937"/>
    <lineage>
        <taxon>Eukaryota</taxon>
        <taxon>Fungi</taxon>
        <taxon>Dikarya</taxon>
        <taxon>Ascomycota</taxon>
        <taxon>Pezizomycotina</taxon>
        <taxon>Sordariomycetes</taxon>
        <taxon>Hypocreomycetidae</taxon>
        <taxon>Hypocreales</taxon>
        <taxon>Nectriaceae</taxon>
        <taxon>Dactylonectria</taxon>
    </lineage>
</organism>
<evidence type="ECO:0000256" key="1">
    <source>
        <dbReference type="ARBA" id="ARBA00004141"/>
    </source>
</evidence>
<dbReference type="Pfam" id="PF20684">
    <property type="entry name" value="Fung_rhodopsin"/>
    <property type="match status" value="1"/>
</dbReference>
<evidence type="ECO:0000256" key="3">
    <source>
        <dbReference type="ARBA" id="ARBA00022989"/>
    </source>
</evidence>
<evidence type="ECO:0000259" key="8">
    <source>
        <dbReference type="Pfam" id="PF20684"/>
    </source>
</evidence>
<feature type="transmembrane region" description="Helical" evidence="7">
    <location>
        <begin position="38"/>
        <end position="59"/>
    </location>
</feature>
<feature type="transmembrane region" description="Helical" evidence="7">
    <location>
        <begin position="213"/>
        <end position="233"/>
    </location>
</feature>
<evidence type="ECO:0000256" key="6">
    <source>
        <dbReference type="SAM" id="MobiDB-lite"/>
    </source>
</evidence>
<evidence type="ECO:0000256" key="5">
    <source>
        <dbReference type="ARBA" id="ARBA00038359"/>
    </source>
</evidence>
<name>A0A9P9DFY2_9HYPO</name>
<dbReference type="InterPro" id="IPR052337">
    <property type="entry name" value="SAT4-like"/>
</dbReference>
<dbReference type="GO" id="GO:0016020">
    <property type="term" value="C:membrane"/>
    <property type="evidence" value="ECO:0007669"/>
    <property type="project" value="UniProtKB-SubCell"/>
</dbReference>
<feature type="transmembrane region" description="Helical" evidence="7">
    <location>
        <begin position="176"/>
        <end position="201"/>
    </location>
</feature>
<proteinExistence type="inferred from homology"/>
<sequence>MGIEEQFILLSLGLVTIAVRVSLRWQQVGLSGWQLDDYLMPLTGVVFTLEVVAAHLVGAKFQGLTNSYMTDAQRAIIDPDSQEYYNRQWGSKIQVIGWSFYALILWALKFCVATFYSRLTSGLTHLRVRVRIAYIFLAVTYITVALTILLSCQPMRKFWQINPDPGRLCRPTNSPAYVLVVVIPNVLTDLYLLSIPLPLLWGVNIGLRRRLTLMLLFSGAIFVIMAGTIRAVVIITSGAEGALSGSSWACRETFVAIIVTNLPILQPLMRRGASKIGLSGLFSRSSPTRDESYQLKNDDNGASGSMFDTRRKQDGSSCHPLSNSQATAWGSEERILDAGMHGRRTAIKDGDSGTADPAHNNWGFKTSARKEHGRCRS</sequence>
<evidence type="ECO:0000313" key="10">
    <source>
        <dbReference type="Proteomes" id="UP000738349"/>
    </source>
</evidence>
<keyword evidence="10" id="KW-1185">Reference proteome</keyword>
<feature type="compositionally biased region" description="Basic and acidic residues" evidence="6">
    <location>
        <begin position="287"/>
        <end position="299"/>
    </location>
</feature>
<evidence type="ECO:0000256" key="7">
    <source>
        <dbReference type="SAM" id="Phobius"/>
    </source>
</evidence>
<dbReference type="Proteomes" id="UP000738349">
    <property type="component" value="Unassembled WGS sequence"/>
</dbReference>
<feature type="transmembrane region" description="Helical" evidence="7">
    <location>
        <begin position="95"/>
        <end position="116"/>
    </location>
</feature>